<accession>A0AAW2ZA25</accession>
<evidence type="ECO:0008006" key="4">
    <source>
        <dbReference type="Google" id="ProtNLM"/>
    </source>
</evidence>
<dbReference type="NCBIfam" id="TIGR03833">
    <property type="entry name" value="YwbE family protein"/>
    <property type="match status" value="1"/>
</dbReference>
<gene>
    <name evidence="2" type="ORF">AKO1_003120</name>
</gene>
<dbReference type="InterPro" id="IPR019240">
    <property type="entry name" value="DUF2196"/>
</dbReference>
<feature type="region of interest" description="Disordered" evidence="1">
    <location>
        <begin position="1"/>
        <end position="33"/>
    </location>
</feature>
<dbReference type="Pfam" id="PF09962">
    <property type="entry name" value="DUF2196"/>
    <property type="match status" value="1"/>
</dbReference>
<keyword evidence="3" id="KW-1185">Reference proteome</keyword>
<dbReference type="EMBL" id="JAOPGA020001145">
    <property type="protein sequence ID" value="KAL0485527.1"/>
    <property type="molecule type" value="Genomic_DNA"/>
</dbReference>
<dbReference type="AlphaFoldDB" id="A0AAW2ZA25"/>
<protein>
    <recommendedName>
        <fullName evidence="4">YwbE family protein</fullName>
    </recommendedName>
</protein>
<dbReference type="PANTHER" id="PTHR40069">
    <property type="entry name" value="YWBE PROTEIN"/>
    <property type="match status" value="1"/>
</dbReference>
<reference evidence="2 3" key="1">
    <citation type="submission" date="2024-03" db="EMBL/GenBank/DDBJ databases">
        <title>The Acrasis kona genome and developmental transcriptomes reveal deep origins of eukaryotic multicellular pathways.</title>
        <authorList>
            <person name="Sheikh S."/>
            <person name="Fu C.-J."/>
            <person name="Brown M.W."/>
            <person name="Baldauf S.L."/>
        </authorList>
    </citation>
    <scope>NUCLEOTIDE SEQUENCE [LARGE SCALE GENOMIC DNA]</scope>
    <source>
        <strain evidence="2 3">ATCC MYA-3509</strain>
    </source>
</reference>
<proteinExistence type="predicted"/>
<feature type="compositionally biased region" description="Low complexity" evidence="1">
    <location>
        <begin position="1"/>
        <end position="14"/>
    </location>
</feature>
<name>A0AAW2ZA25_9EUKA</name>
<organism evidence="2 3">
    <name type="scientific">Acrasis kona</name>
    <dbReference type="NCBI Taxonomy" id="1008807"/>
    <lineage>
        <taxon>Eukaryota</taxon>
        <taxon>Discoba</taxon>
        <taxon>Heterolobosea</taxon>
        <taxon>Tetramitia</taxon>
        <taxon>Eutetramitia</taxon>
        <taxon>Acrasidae</taxon>
        <taxon>Acrasis</taxon>
    </lineage>
</organism>
<evidence type="ECO:0000313" key="2">
    <source>
        <dbReference type="EMBL" id="KAL0485527.1"/>
    </source>
</evidence>
<evidence type="ECO:0000313" key="3">
    <source>
        <dbReference type="Proteomes" id="UP001431209"/>
    </source>
</evidence>
<sequence>MKQIQSSNSSTSVKVKTKQHGVKSSGTNRNDVKPGTIVNIVLKHHQRTGERTKGIVKEILTNSIKHPRGIKVRLEDGAVGRVQEIFN</sequence>
<evidence type="ECO:0000256" key="1">
    <source>
        <dbReference type="SAM" id="MobiDB-lite"/>
    </source>
</evidence>
<dbReference type="PANTHER" id="PTHR40069:SF1">
    <property type="entry name" value="YWBE PROTEIN"/>
    <property type="match status" value="1"/>
</dbReference>
<dbReference type="Proteomes" id="UP001431209">
    <property type="component" value="Unassembled WGS sequence"/>
</dbReference>
<comment type="caution">
    <text evidence="2">The sequence shown here is derived from an EMBL/GenBank/DDBJ whole genome shotgun (WGS) entry which is preliminary data.</text>
</comment>